<protein>
    <submittedName>
        <fullName evidence="1">Aspartyl-tRNA(Asn) amidotransferase subunit C @ Glutamyl-tRNA(Gln) amidotransferase subunit C</fullName>
        <ecNumber evidence="1">6.3.5.6</ecNumber>
        <ecNumber evidence="1">6.3.5.7</ecNumber>
    </submittedName>
</protein>
<name>A0A3B1C240_9ZZZZ</name>
<organism evidence="1">
    <name type="scientific">hydrothermal vent metagenome</name>
    <dbReference type="NCBI Taxonomy" id="652676"/>
    <lineage>
        <taxon>unclassified sequences</taxon>
        <taxon>metagenomes</taxon>
        <taxon>ecological metagenomes</taxon>
    </lineage>
</organism>
<dbReference type="PANTHER" id="PTHR15004">
    <property type="entry name" value="GLUTAMYL-TRNA(GLN) AMIDOTRANSFERASE SUBUNIT C, MITOCHONDRIAL"/>
    <property type="match status" value="1"/>
</dbReference>
<dbReference type="PANTHER" id="PTHR15004:SF0">
    <property type="entry name" value="GLUTAMYL-TRNA(GLN) AMIDOTRANSFERASE SUBUNIT C, MITOCHONDRIAL"/>
    <property type="match status" value="1"/>
</dbReference>
<keyword evidence="1" id="KW-0808">Transferase</keyword>
<dbReference type="GO" id="GO:0016740">
    <property type="term" value="F:transferase activity"/>
    <property type="evidence" value="ECO:0007669"/>
    <property type="project" value="UniProtKB-KW"/>
</dbReference>
<reference evidence="1" key="1">
    <citation type="submission" date="2018-06" db="EMBL/GenBank/DDBJ databases">
        <authorList>
            <person name="Zhirakovskaya E."/>
        </authorList>
    </citation>
    <scope>NUCLEOTIDE SEQUENCE</scope>
</reference>
<dbReference type="NCBIfam" id="TIGR00135">
    <property type="entry name" value="gatC"/>
    <property type="match status" value="1"/>
</dbReference>
<dbReference type="InterPro" id="IPR003837">
    <property type="entry name" value="GatC"/>
</dbReference>
<dbReference type="Pfam" id="PF02686">
    <property type="entry name" value="GatC"/>
    <property type="match status" value="1"/>
</dbReference>
<dbReference type="EC" id="6.3.5.6" evidence="1"/>
<dbReference type="GO" id="GO:0050567">
    <property type="term" value="F:glutaminyl-tRNA synthase (glutamine-hydrolyzing) activity"/>
    <property type="evidence" value="ECO:0007669"/>
    <property type="project" value="UniProtKB-EC"/>
</dbReference>
<dbReference type="EMBL" id="UOGB01000291">
    <property type="protein sequence ID" value="VAX24259.1"/>
    <property type="molecule type" value="Genomic_DNA"/>
</dbReference>
<dbReference type="SUPFAM" id="SSF141000">
    <property type="entry name" value="Glu-tRNAGln amidotransferase C subunit"/>
    <property type="match status" value="1"/>
</dbReference>
<dbReference type="AlphaFoldDB" id="A0A3B1C240"/>
<proteinExistence type="inferred from homology"/>
<gene>
    <name evidence="1" type="ORF">MNBD_NITROSPINAE03-1523</name>
</gene>
<dbReference type="GO" id="GO:0050566">
    <property type="term" value="F:asparaginyl-tRNA synthase (glutamine-hydrolyzing) activity"/>
    <property type="evidence" value="ECO:0007669"/>
    <property type="project" value="UniProtKB-EC"/>
</dbReference>
<dbReference type="InterPro" id="IPR036113">
    <property type="entry name" value="Asp/Glu-ADT_sf_sub_c"/>
</dbReference>
<dbReference type="HAMAP" id="MF_00122">
    <property type="entry name" value="GatC"/>
    <property type="match status" value="1"/>
</dbReference>
<accession>A0A3B1C240</accession>
<dbReference type="Gene3D" id="1.10.20.60">
    <property type="entry name" value="Glu-tRNAGln amidotransferase C subunit, N-terminal domain"/>
    <property type="match status" value="1"/>
</dbReference>
<dbReference type="EC" id="6.3.5.7" evidence="1"/>
<dbReference type="GO" id="GO:0070681">
    <property type="term" value="P:glutaminyl-tRNAGln biosynthesis via transamidation"/>
    <property type="evidence" value="ECO:0007669"/>
    <property type="project" value="TreeGrafter"/>
</dbReference>
<sequence length="96" mass="10917">MKLSKDQVRHVATLARLELKAEEEERFSGQLSAILDYINQLGELDTDGVAPTSRALDVNNVFREDEVKARFDEGSWRSNAPSEEMDHFRVPKIIEG</sequence>
<evidence type="ECO:0000313" key="1">
    <source>
        <dbReference type="EMBL" id="VAX24259.1"/>
    </source>
</evidence>
<dbReference type="GO" id="GO:0006450">
    <property type="term" value="P:regulation of translational fidelity"/>
    <property type="evidence" value="ECO:0007669"/>
    <property type="project" value="InterPro"/>
</dbReference>
<keyword evidence="1" id="KW-0436">Ligase</keyword>